<reference evidence="7 8" key="1">
    <citation type="submission" date="2015-07" db="EMBL/GenBank/DDBJ databases">
        <authorList>
            <person name="Cajimat M.N.B."/>
            <person name="Milazzo M.L."/>
            <person name="Fulhorst C.F."/>
        </authorList>
    </citation>
    <scope>NUCLEOTIDE SEQUENCE [LARGE SCALE GENOMIC DNA]</scope>
    <source>
        <strain evidence="7">Single colony</strain>
    </source>
</reference>
<sequence length="925" mass="102790">MLSAARRSLLAGSSSTATLLDRHQRLAATLVSHCAQQAQQQSFSTTANAAYPVRHRLSKEQWLERKEKLDKRRKIREARKVRQVHKEFVHAEVAMKRRQEVEEKKEMGEEIVRTVAPLSPEELEAVYKGLILAPPEDLAPLLIPPSNIPALPDPAVESRVRRDRVEQIAERLQEYEAEVAEERKQLAAPEQEEGEPRPSLAARLRRSRAENAAELALAQTQPSLPLVPTTTSARALIDYLETITPEDEPVAPQDAPKELAELPRGLLSRSEWGDLVLASALDGDREGVFKALQLMNRTTPISEGKVLEDALAIYAAQGQPQEALALAKFARENRLPISLIAHHQLLTSLLPSHPELALRHLKAMEVAGYTPLRETYTAVTKRLVFSSSPALVREGWDLYSHSRLVAHPIPDVPMFSTMIQACARGEHPAPERAIDLFTEMTDDNGLPPSELAYNGVIRACARDGSREYYHEALRFMRRMLDDNVKPSRHTFHAVLEGAKKHGDLARARWMLIKMVGVGGDVAPNDGTLALVLQAYAWYRPIGKEDGKAKAARVPPVKQASAAPGAGRTAADEGAVEGVVEVDGEVHPADDPANLSAAPAPSTGSPSAAQIVELLGEESLFYPGPLPTTSAETLAEARKLMLQVVDASVLDATTPAPPAPLDSRPPSTMFPLVEPTSFLLNSYLTVLARHGSFDAASSFFAAVYDRTGVPKSRHSFSLLMQRIELLENDKQAVAAAKKLWEEWLRWTETPLPPFSPKEYEGESVETMRDRRLRDEEKWARERRNGENVRAMWGGLIRVLARAYRVNEALSVLKRFFQTFSPYVVREPLTPAQQQSADALPLPSTRNPHLPKVPIRISSTQYPETAPSFDRHRAPYLRFQDVRVLHQRCVELENKRGVAVVKAVTAAYEGALRRVKKKELEADRRLD</sequence>
<keyword evidence="8" id="KW-1185">Reference proteome</keyword>
<dbReference type="STRING" id="5286.A0A0K3CF99"/>
<dbReference type="PROSITE" id="PS51375">
    <property type="entry name" value="PPR"/>
    <property type="match status" value="2"/>
</dbReference>
<feature type="region of interest" description="Disordered" evidence="6">
    <location>
        <begin position="180"/>
        <end position="201"/>
    </location>
</feature>
<protein>
    <submittedName>
        <fullName evidence="7">BY PROTMAP: gi|472588206|gb|EMS25678.1| pentatricopeptide repeat protein [Rhodosporidium toruloides NP11] gi|647395992|emb|CDR37987.1| RHTO0S03e01618g1_1 [Rhodosporidium toruloides]</fullName>
    </submittedName>
</protein>
<keyword evidence="2" id="KW-0677">Repeat</keyword>
<evidence type="ECO:0000256" key="6">
    <source>
        <dbReference type="SAM" id="MobiDB-lite"/>
    </source>
</evidence>
<evidence type="ECO:0000256" key="1">
    <source>
        <dbReference type="ARBA" id="ARBA00006192"/>
    </source>
</evidence>
<organism evidence="7 8">
    <name type="scientific">Rhodotorula toruloides</name>
    <name type="common">Yeast</name>
    <name type="synonym">Rhodosporidium toruloides</name>
    <dbReference type="NCBI Taxonomy" id="5286"/>
    <lineage>
        <taxon>Eukaryota</taxon>
        <taxon>Fungi</taxon>
        <taxon>Dikarya</taxon>
        <taxon>Basidiomycota</taxon>
        <taxon>Pucciniomycotina</taxon>
        <taxon>Microbotryomycetes</taxon>
        <taxon>Sporidiobolales</taxon>
        <taxon>Sporidiobolaceae</taxon>
        <taxon>Rhodotorula</taxon>
    </lineage>
</organism>
<comment type="function">
    <text evidence="3">Regulates mitochondrial small subunit maturation by controlling 15S rRNA 5'-end processing. Localizes to the 5' precursor of the 15S rRNA in a position that is subsequently occupied by mS47 in the mature yeast mtSSU. Uses structure and sequence-specific RNA recognition, binding to a single-stranded region of the precursor and specifically recognizing bases -6 to -1. The exchange of Ccm1 for mS47 is coupled to the irreversible removal of precursor rRNA that is accompanied by conformational changes of the mitoribosomal proteins uS5m and mS26. These conformational changes signal completion of 5'-end rRNA processing through protection of the mature 5'-end of the 15S rRNA and stabilization of mS47. The removal of the 5' precursor together with the dissociation of Ccm1 may be catalyzed by the 5'-3' exoribonuclease Pet127. Involved in the specific removal of group I introns in mitochondrial encoded transcripts.</text>
</comment>
<gene>
    <name evidence="7" type="primary">FGENESH: predicted gene_8.95</name>
    <name evidence="7" type="ORF">BN2166_0042400</name>
</gene>
<evidence type="ECO:0000256" key="2">
    <source>
        <dbReference type="ARBA" id="ARBA00022737"/>
    </source>
</evidence>
<evidence type="ECO:0000313" key="7">
    <source>
        <dbReference type="EMBL" id="CTR08379.1"/>
    </source>
</evidence>
<comment type="similarity">
    <text evidence="1">Belongs to the CCM1 family.</text>
</comment>
<name>A0A0K3CF99_RHOTO</name>
<dbReference type="Proteomes" id="UP000199069">
    <property type="component" value="Unassembled WGS sequence"/>
</dbReference>
<dbReference type="InterPro" id="IPR002885">
    <property type="entry name" value="PPR_rpt"/>
</dbReference>
<dbReference type="Gene3D" id="1.25.40.10">
    <property type="entry name" value="Tetratricopeptide repeat domain"/>
    <property type="match status" value="1"/>
</dbReference>
<proteinExistence type="inferred from homology"/>
<accession>A0A0K3CF99</accession>
<evidence type="ECO:0000313" key="8">
    <source>
        <dbReference type="Proteomes" id="UP000199069"/>
    </source>
</evidence>
<evidence type="ECO:0000256" key="3">
    <source>
        <dbReference type="ARBA" id="ARBA00044493"/>
    </source>
</evidence>
<dbReference type="AlphaFoldDB" id="A0A0K3CF99"/>
<dbReference type="EMBL" id="CWKI01000008">
    <property type="protein sequence ID" value="CTR08379.1"/>
    <property type="molecule type" value="Genomic_DNA"/>
</dbReference>
<comment type="subunit">
    <text evidence="4">Binds to mitochondrial small subunit 15S rRNA.</text>
</comment>
<dbReference type="PANTHER" id="PTHR47447">
    <property type="entry name" value="OS03G0856100 PROTEIN"/>
    <property type="match status" value="1"/>
</dbReference>
<evidence type="ECO:0000256" key="5">
    <source>
        <dbReference type="PROSITE-ProRule" id="PRU00708"/>
    </source>
</evidence>
<dbReference type="OMA" id="RDLWIEM"/>
<dbReference type="InterPro" id="IPR011990">
    <property type="entry name" value="TPR-like_helical_dom_sf"/>
</dbReference>
<dbReference type="PANTHER" id="PTHR47447:SF17">
    <property type="entry name" value="OS12G0638900 PROTEIN"/>
    <property type="match status" value="1"/>
</dbReference>
<evidence type="ECO:0000256" key="4">
    <source>
        <dbReference type="ARBA" id="ARBA00044511"/>
    </source>
</evidence>
<feature type="repeat" description="PPR" evidence="5">
    <location>
        <begin position="411"/>
        <end position="447"/>
    </location>
</feature>
<feature type="repeat" description="PPR" evidence="5">
    <location>
        <begin position="449"/>
        <end position="486"/>
    </location>
</feature>